<dbReference type="PANTHER" id="PTHR11242:SF16">
    <property type="entry name" value="ISOMERASE, PUTATIVE-RELATED"/>
    <property type="match status" value="1"/>
</dbReference>
<dbReference type="Gene3D" id="1.25.40.10">
    <property type="entry name" value="Tetratricopeptide repeat domain"/>
    <property type="match status" value="1"/>
</dbReference>
<gene>
    <name evidence="4" type="ORF">T459_32672</name>
</gene>
<keyword evidence="5" id="KW-1185">Reference proteome</keyword>
<keyword evidence="2 3" id="KW-0802">TPR repeat</keyword>
<dbReference type="InterPro" id="IPR019734">
    <property type="entry name" value="TPR_rpt"/>
</dbReference>
<dbReference type="SMART" id="SM00028">
    <property type="entry name" value="TPR"/>
    <property type="match status" value="2"/>
</dbReference>
<evidence type="ECO:0000313" key="4">
    <source>
        <dbReference type="EMBL" id="PHT63448.1"/>
    </source>
</evidence>
<feature type="repeat" description="TPR" evidence="3">
    <location>
        <begin position="339"/>
        <end position="372"/>
    </location>
</feature>
<name>A0A2G2Y134_CAPAN</name>
<evidence type="ECO:0000313" key="5">
    <source>
        <dbReference type="Proteomes" id="UP000222542"/>
    </source>
</evidence>
<sequence>MKTLVRTSLLSSSNRFLCRDMKSLKVIFSGPQINVFLYHRLVGNYIAAIHGVDLSNIEIDFTCGLYYDLIRNIEGWLRDHTAQVKILKLNLEEEGSLDQVLYRISFPFAVRTSRTLVHLSLSTSRPIRLITLSQHWDVPTLKEVSLCGFSLNGEDGVICGCHNIERLTLQSCCYGGPNEIMKLVLNKLWVLKIEDWNYRGNHSKFSVNVDAPLLIDLILVKHSSNLMFARPMNLKFVMFSLKKYRVVARKGEADTRINVAHTHIITLEDDGHISNVGIQHMALKFIQFDHSFNSDERCRANALRLSCYLNNAACKLKVGEHQEASKMCSKVIEYDPCNVKALFRRAQAYLRINELEKAEIDIKKALQVDPNNRDVKVIYKEMKNKQKQYAQHEVKIFSTMLSRLA</sequence>
<evidence type="ECO:0000256" key="3">
    <source>
        <dbReference type="PROSITE-ProRule" id="PRU00339"/>
    </source>
</evidence>
<dbReference type="InterPro" id="IPR011990">
    <property type="entry name" value="TPR-like_helical_dom_sf"/>
</dbReference>
<dbReference type="InterPro" id="IPR039663">
    <property type="entry name" value="AIP/AIPL1/TTC9"/>
</dbReference>
<dbReference type="SUPFAM" id="SSF52047">
    <property type="entry name" value="RNI-like"/>
    <property type="match status" value="1"/>
</dbReference>
<dbReference type="PANTHER" id="PTHR11242">
    <property type="entry name" value="ARYL HYDROCARBON RECEPTOR INTERACTING PROTEIN RELATED"/>
    <property type="match status" value="1"/>
</dbReference>
<reference evidence="4 5" key="2">
    <citation type="journal article" date="2017" name="Genome Biol.">
        <title>New reference genome sequences of hot pepper reveal the massive evolution of plant disease-resistance genes by retroduplication.</title>
        <authorList>
            <person name="Kim S."/>
            <person name="Park J."/>
            <person name="Yeom S.I."/>
            <person name="Kim Y.M."/>
            <person name="Seo E."/>
            <person name="Kim K.T."/>
            <person name="Kim M.S."/>
            <person name="Lee J.M."/>
            <person name="Cheong K."/>
            <person name="Shin H.S."/>
            <person name="Kim S.B."/>
            <person name="Han K."/>
            <person name="Lee J."/>
            <person name="Park M."/>
            <person name="Lee H.A."/>
            <person name="Lee H.Y."/>
            <person name="Lee Y."/>
            <person name="Oh S."/>
            <person name="Lee J.H."/>
            <person name="Choi E."/>
            <person name="Choi E."/>
            <person name="Lee S.E."/>
            <person name="Jeon J."/>
            <person name="Kim H."/>
            <person name="Choi G."/>
            <person name="Song H."/>
            <person name="Lee J."/>
            <person name="Lee S.C."/>
            <person name="Kwon J.K."/>
            <person name="Lee H.Y."/>
            <person name="Koo N."/>
            <person name="Hong Y."/>
            <person name="Kim R.W."/>
            <person name="Kang W.H."/>
            <person name="Huh J.H."/>
            <person name="Kang B.C."/>
            <person name="Yang T.J."/>
            <person name="Lee Y.H."/>
            <person name="Bennetzen J.L."/>
            <person name="Choi D."/>
        </authorList>
    </citation>
    <scope>NUCLEOTIDE SEQUENCE [LARGE SCALE GENOMIC DNA]</scope>
    <source>
        <strain evidence="5">cv. CM334</strain>
    </source>
</reference>
<comment type="caution">
    <text evidence="4">The sequence shown here is derived from an EMBL/GenBank/DDBJ whole genome shotgun (WGS) entry which is preliminary data.</text>
</comment>
<dbReference type="Gramene" id="PHT63448">
    <property type="protein sequence ID" value="PHT63448"/>
    <property type="gene ID" value="T459_32672"/>
</dbReference>
<evidence type="ECO:0000256" key="2">
    <source>
        <dbReference type="ARBA" id="ARBA00022803"/>
    </source>
</evidence>
<organism evidence="4 5">
    <name type="scientific">Capsicum annuum</name>
    <name type="common">Capsicum pepper</name>
    <dbReference type="NCBI Taxonomy" id="4072"/>
    <lineage>
        <taxon>Eukaryota</taxon>
        <taxon>Viridiplantae</taxon>
        <taxon>Streptophyta</taxon>
        <taxon>Embryophyta</taxon>
        <taxon>Tracheophyta</taxon>
        <taxon>Spermatophyta</taxon>
        <taxon>Magnoliopsida</taxon>
        <taxon>eudicotyledons</taxon>
        <taxon>Gunneridae</taxon>
        <taxon>Pentapetalae</taxon>
        <taxon>asterids</taxon>
        <taxon>lamiids</taxon>
        <taxon>Solanales</taxon>
        <taxon>Solanaceae</taxon>
        <taxon>Solanoideae</taxon>
        <taxon>Capsiceae</taxon>
        <taxon>Capsicum</taxon>
    </lineage>
</organism>
<reference evidence="4 5" key="1">
    <citation type="journal article" date="2014" name="Nat. Genet.">
        <title>Genome sequence of the hot pepper provides insights into the evolution of pungency in Capsicum species.</title>
        <authorList>
            <person name="Kim S."/>
            <person name="Park M."/>
            <person name="Yeom S.I."/>
            <person name="Kim Y.M."/>
            <person name="Lee J.M."/>
            <person name="Lee H.A."/>
            <person name="Seo E."/>
            <person name="Choi J."/>
            <person name="Cheong K."/>
            <person name="Kim K.T."/>
            <person name="Jung K."/>
            <person name="Lee G.W."/>
            <person name="Oh S.K."/>
            <person name="Bae C."/>
            <person name="Kim S.B."/>
            <person name="Lee H.Y."/>
            <person name="Kim S.Y."/>
            <person name="Kim M.S."/>
            <person name="Kang B.C."/>
            <person name="Jo Y.D."/>
            <person name="Yang H.B."/>
            <person name="Jeong H.J."/>
            <person name="Kang W.H."/>
            <person name="Kwon J.K."/>
            <person name="Shin C."/>
            <person name="Lim J.Y."/>
            <person name="Park J.H."/>
            <person name="Huh J.H."/>
            <person name="Kim J.S."/>
            <person name="Kim B.D."/>
            <person name="Cohen O."/>
            <person name="Paran I."/>
            <person name="Suh M.C."/>
            <person name="Lee S.B."/>
            <person name="Kim Y.K."/>
            <person name="Shin Y."/>
            <person name="Noh S.J."/>
            <person name="Park J."/>
            <person name="Seo Y.S."/>
            <person name="Kwon S.Y."/>
            <person name="Kim H.A."/>
            <person name="Park J.M."/>
            <person name="Kim H.J."/>
            <person name="Choi S.B."/>
            <person name="Bosland P.W."/>
            <person name="Reeves G."/>
            <person name="Jo S.H."/>
            <person name="Lee B.W."/>
            <person name="Cho H.T."/>
            <person name="Choi H.S."/>
            <person name="Lee M.S."/>
            <person name="Yu Y."/>
            <person name="Do Choi Y."/>
            <person name="Park B.S."/>
            <person name="van Deynze A."/>
            <person name="Ashrafi H."/>
            <person name="Hill T."/>
            <person name="Kim W.T."/>
            <person name="Pai H.S."/>
            <person name="Ahn H.K."/>
            <person name="Yeam I."/>
            <person name="Giovannoni J.J."/>
            <person name="Rose J.K."/>
            <person name="Sorensen I."/>
            <person name="Lee S.J."/>
            <person name="Kim R.W."/>
            <person name="Choi I.Y."/>
            <person name="Choi B.S."/>
            <person name="Lim J.S."/>
            <person name="Lee Y.H."/>
            <person name="Choi D."/>
        </authorList>
    </citation>
    <scope>NUCLEOTIDE SEQUENCE [LARGE SCALE GENOMIC DNA]</scope>
    <source>
        <strain evidence="5">cv. CM334</strain>
    </source>
</reference>
<evidence type="ECO:0000256" key="1">
    <source>
        <dbReference type="ARBA" id="ARBA00022737"/>
    </source>
</evidence>
<dbReference type="PROSITE" id="PS50005">
    <property type="entry name" value="TPR"/>
    <property type="match status" value="1"/>
</dbReference>
<protein>
    <submittedName>
        <fullName evidence="4">Uncharacterized protein</fullName>
    </submittedName>
</protein>
<accession>A0A2G2Y134</accession>
<keyword evidence="1" id="KW-0677">Repeat</keyword>
<dbReference type="SUPFAM" id="SSF48452">
    <property type="entry name" value="TPR-like"/>
    <property type="match status" value="1"/>
</dbReference>
<dbReference type="Pfam" id="PF00515">
    <property type="entry name" value="TPR_1"/>
    <property type="match status" value="1"/>
</dbReference>
<dbReference type="AlphaFoldDB" id="A0A2G2Y134"/>
<proteinExistence type="predicted"/>
<dbReference type="PROSITE" id="PS50293">
    <property type="entry name" value="TPR_REGION"/>
    <property type="match status" value="1"/>
</dbReference>
<dbReference type="EMBL" id="AYRZ02000032">
    <property type="protein sequence ID" value="PHT63448.1"/>
    <property type="molecule type" value="Genomic_DNA"/>
</dbReference>
<dbReference type="Proteomes" id="UP000222542">
    <property type="component" value="Unassembled WGS sequence"/>
</dbReference>
<dbReference type="STRING" id="4072.A0A2G2Y134"/>